<comment type="caution">
    <text evidence="3">The sequence shown here is derived from an EMBL/GenBank/DDBJ whole genome shotgun (WGS) entry which is preliminary data.</text>
</comment>
<dbReference type="InterPro" id="IPR010994">
    <property type="entry name" value="RuvA_2-like"/>
</dbReference>
<dbReference type="GO" id="GO:0003677">
    <property type="term" value="F:DNA binding"/>
    <property type="evidence" value="ECO:0007669"/>
    <property type="project" value="UniProtKB-KW"/>
</dbReference>
<sequence length="232" mass="23408">MPAWLRGRCGLEPRSWLALLLVLVVASGFAVHHFWSGRARAVPVTEPATTGDDDPTAEVAAEGEFTSGDPASAEAAGASAGERGGGSVVVVDVAGEVREPGLYRLPTGSRVADALEAAGGPVASDDAEGLNQARLLIDGEQLLVGEEAPVPAAAPPPEGGGGPGGGPPAGPVSLNSATTQQLEALPGIGPVLAQEIVAHRQERGGFTAVEQLGEVSGIGERRLAELRDRVTL</sequence>
<dbReference type="AlphaFoldDB" id="A0A5C4VGZ2"/>
<evidence type="ECO:0000259" key="2">
    <source>
        <dbReference type="SMART" id="SM00278"/>
    </source>
</evidence>
<protein>
    <submittedName>
        <fullName evidence="3">ComEA family DNA-binding protein</fullName>
    </submittedName>
</protein>
<feature type="domain" description="Helix-hairpin-helix DNA-binding motif class 1" evidence="2">
    <location>
        <begin position="210"/>
        <end position="229"/>
    </location>
</feature>
<gene>
    <name evidence="3" type="ORF">FH715_01095</name>
</gene>
<feature type="domain" description="Helix-hairpin-helix DNA-binding motif class 1" evidence="2">
    <location>
        <begin position="180"/>
        <end position="199"/>
    </location>
</feature>
<dbReference type="Pfam" id="PF10531">
    <property type="entry name" value="SLBB"/>
    <property type="match status" value="1"/>
</dbReference>
<dbReference type="InterPro" id="IPR051675">
    <property type="entry name" value="Endo/Exo/Phosphatase_dom_1"/>
</dbReference>
<dbReference type="Pfam" id="PF12836">
    <property type="entry name" value="HHH_3"/>
    <property type="match status" value="1"/>
</dbReference>
<dbReference type="GO" id="GO:0006281">
    <property type="term" value="P:DNA repair"/>
    <property type="evidence" value="ECO:0007669"/>
    <property type="project" value="InterPro"/>
</dbReference>
<dbReference type="GO" id="GO:0015628">
    <property type="term" value="P:protein secretion by the type II secretion system"/>
    <property type="evidence" value="ECO:0007669"/>
    <property type="project" value="TreeGrafter"/>
</dbReference>
<dbReference type="SMART" id="SM00278">
    <property type="entry name" value="HhH1"/>
    <property type="match status" value="2"/>
</dbReference>
<keyword evidence="4" id="KW-1185">Reference proteome</keyword>
<dbReference type="Gene3D" id="3.10.560.10">
    <property type="entry name" value="Outer membrane lipoprotein wza domain like"/>
    <property type="match status" value="1"/>
</dbReference>
<feature type="region of interest" description="Disordered" evidence="1">
    <location>
        <begin position="64"/>
        <end position="84"/>
    </location>
</feature>
<proteinExistence type="predicted"/>
<dbReference type="OrthoDB" id="9758724at2"/>
<dbReference type="InterPro" id="IPR019554">
    <property type="entry name" value="Soluble_ligand-bd"/>
</dbReference>
<dbReference type="InterPro" id="IPR003583">
    <property type="entry name" value="Hlx-hairpin-Hlx_DNA-bd_motif"/>
</dbReference>
<name>A0A5C4VGZ2_9ACTN</name>
<dbReference type="PANTHER" id="PTHR21180">
    <property type="entry name" value="ENDONUCLEASE/EXONUCLEASE/PHOSPHATASE FAMILY DOMAIN-CONTAINING PROTEIN 1"/>
    <property type="match status" value="1"/>
</dbReference>
<evidence type="ECO:0000313" key="4">
    <source>
        <dbReference type="Proteomes" id="UP000311713"/>
    </source>
</evidence>
<evidence type="ECO:0000313" key="3">
    <source>
        <dbReference type="EMBL" id="TNM34636.1"/>
    </source>
</evidence>
<evidence type="ECO:0000256" key="1">
    <source>
        <dbReference type="SAM" id="MobiDB-lite"/>
    </source>
</evidence>
<dbReference type="Gene3D" id="1.10.150.320">
    <property type="entry name" value="Photosystem II 12 kDa extrinsic protein"/>
    <property type="match status" value="1"/>
</dbReference>
<feature type="region of interest" description="Disordered" evidence="1">
    <location>
        <begin position="149"/>
        <end position="174"/>
    </location>
</feature>
<keyword evidence="3" id="KW-0238">DNA-binding</keyword>
<dbReference type="PANTHER" id="PTHR21180:SF32">
    <property type="entry name" value="ENDONUCLEASE_EXONUCLEASE_PHOSPHATASE FAMILY DOMAIN-CONTAINING PROTEIN 1"/>
    <property type="match status" value="1"/>
</dbReference>
<dbReference type="GO" id="GO:0015627">
    <property type="term" value="C:type II protein secretion system complex"/>
    <property type="evidence" value="ECO:0007669"/>
    <property type="project" value="TreeGrafter"/>
</dbReference>
<organism evidence="3 4">
    <name type="scientific">Streptomyces sedi</name>
    <dbReference type="NCBI Taxonomy" id="555059"/>
    <lineage>
        <taxon>Bacteria</taxon>
        <taxon>Bacillati</taxon>
        <taxon>Actinomycetota</taxon>
        <taxon>Actinomycetes</taxon>
        <taxon>Kitasatosporales</taxon>
        <taxon>Streptomycetaceae</taxon>
        <taxon>Streptomyces</taxon>
    </lineage>
</organism>
<dbReference type="SUPFAM" id="SSF47781">
    <property type="entry name" value="RuvA domain 2-like"/>
    <property type="match status" value="1"/>
</dbReference>
<dbReference type="Proteomes" id="UP000311713">
    <property type="component" value="Unassembled WGS sequence"/>
</dbReference>
<feature type="compositionally biased region" description="Low complexity" evidence="1">
    <location>
        <begin position="67"/>
        <end position="81"/>
    </location>
</feature>
<accession>A0A5C4VGZ2</accession>
<dbReference type="EMBL" id="VDGT01000001">
    <property type="protein sequence ID" value="TNM34636.1"/>
    <property type="molecule type" value="Genomic_DNA"/>
</dbReference>
<reference evidence="3 4" key="1">
    <citation type="submission" date="2019-06" db="EMBL/GenBank/DDBJ databases">
        <title>Draft genome of Streptomyces sedi sp. JCM16909.</title>
        <authorList>
            <person name="Klykleung N."/>
            <person name="Tanasupawat S."/>
            <person name="Kudo T."/>
            <person name="Yuki M."/>
            <person name="Ohkuma M."/>
        </authorList>
    </citation>
    <scope>NUCLEOTIDE SEQUENCE [LARGE SCALE GENOMIC DNA]</scope>
    <source>
        <strain evidence="3 4">JCM 16909</strain>
    </source>
</reference>